<gene>
    <name evidence="5" type="primary">egtA</name>
    <name evidence="6" type="ORF">EV378_2095</name>
</gene>
<dbReference type="EMBL" id="SMFZ01000001">
    <property type="protein sequence ID" value="TCK26266.1"/>
    <property type="molecule type" value="Genomic_DNA"/>
</dbReference>
<evidence type="ECO:0000256" key="5">
    <source>
        <dbReference type="HAMAP-Rule" id="MF_02034"/>
    </source>
</evidence>
<evidence type="ECO:0000313" key="7">
    <source>
        <dbReference type="Proteomes" id="UP000295560"/>
    </source>
</evidence>
<dbReference type="InterPro" id="IPR035434">
    <property type="entry name" value="GCL_bact_plant"/>
</dbReference>
<reference evidence="6 7" key="1">
    <citation type="submission" date="2019-03" db="EMBL/GenBank/DDBJ databases">
        <title>Sequencing the genomes of 1000 actinobacteria strains.</title>
        <authorList>
            <person name="Klenk H.-P."/>
        </authorList>
    </citation>
    <scope>NUCLEOTIDE SEQUENCE [LARGE SCALE GENOMIC DNA]</scope>
    <source>
        <strain evidence="6 7">DSM 44969</strain>
    </source>
</reference>
<dbReference type="HAMAP" id="MF_02034">
    <property type="entry name" value="EgtA"/>
    <property type="match status" value="1"/>
</dbReference>
<keyword evidence="2 5" id="KW-0547">Nucleotide-binding</keyword>
<comment type="catalytic activity">
    <reaction evidence="4 5">
        <text>L-cysteine + L-glutamate + ATP = gamma-L-glutamyl-L-cysteine + ADP + phosphate + H(+)</text>
        <dbReference type="Rhea" id="RHEA:13285"/>
        <dbReference type="ChEBI" id="CHEBI:15378"/>
        <dbReference type="ChEBI" id="CHEBI:29985"/>
        <dbReference type="ChEBI" id="CHEBI:30616"/>
        <dbReference type="ChEBI" id="CHEBI:35235"/>
        <dbReference type="ChEBI" id="CHEBI:43474"/>
        <dbReference type="ChEBI" id="CHEBI:58173"/>
        <dbReference type="ChEBI" id="CHEBI:456216"/>
        <dbReference type="EC" id="6.3.2.2"/>
    </reaction>
</comment>
<organism evidence="6 7">
    <name type="scientific">Pseudonocardia endophytica</name>
    <dbReference type="NCBI Taxonomy" id="401976"/>
    <lineage>
        <taxon>Bacteria</taxon>
        <taxon>Bacillati</taxon>
        <taxon>Actinomycetota</taxon>
        <taxon>Actinomycetes</taxon>
        <taxon>Pseudonocardiales</taxon>
        <taxon>Pseudonocardiaceae</taxon>
        <taxon>Pseudonocardia</taxon>
    </lineage>
</organism>
<dbReference type="GO" id="GO:0006750">
    <property type="term" value="P:glutathione biosynthetic process"/>
    <property type="evidence" value="ECO:0007669"/>
    <property type="project" value="InterPro"/>
</dbReference>
<proteinExistence type="inferred from homology"/>
<dbReference type="UniPathway" id="UPA01014"/>
<dbReference type="PANTHER" id="PTHR34378:SF1">
    <property type="entry name" value="GLUTAMATE--CYSTEINE LIGASE, CHLOROPLASTIC"/>
    <property type="match status" value="1"/>
</dbReference>
<evidence type="ECO:0000256" key="1">
    <source>
        <dbReference type="ARBA" id="ARBA00022598"/>
    </source>
</evidence>
<comment type="similarity">
    <text evidence="5">Belongs to the glutamate--cysteine ligase type 2 family. EgtA subfamily.</text>
</comment>
<dbReference type="InterPro" id="IPR006336">
    <property type="entry name" value="GCS2"/>
</dbReference>
<keyword evidence="3 5" id="KW-0067">ATP-binding</keyword>
<dbReference type="OrthoDB" id="9780152at2"/>
<evidence type="ECO:0000256" key="3">
    <source>
        <dbReference type="ARBA" id="ARBA00022840"/>
    </source>
</evidence>
<dbReference type="Proteomes" id="UP000295560">
    <property type="component" value="Unassembled WGS sequence"/>
</dbReference>
<keyword evidence="1 5" id="KW-0436">Ligase</keyword>
<dbReference type="InterPro" id="IPR014746">
    <property type="entry name" value="Gln_synth/guanido_kin_cat_dom"/>
</dbReference>
<evidence type="ECO:0000256" key="4">
    <source>
        <dbReference type="ARBA" id="ARBA00048819"/>
    </source>
</evidence>
<dbReference type="GO" id="GO:0052699">
    <property type="term" value="P:ergothioneine biosynthetic process"/>
    <property type="evidence" value="ECO:0007669"/>
    <property type="project" value="UniProtKB-UniRule"/>
</dbReference>
<dbReference type="Gene3D" id="3.30.590.20">
    <property type="match status" value="1"/>
</dbReference>
<keyword evidence="7" id="KW-1185">Reference proteome</keyword>
<dbReference type="InterPro" id="IPR017809">
    <property type="entry name" value="EgtA_Actinobacteria"/>
</dbReference>
<comment type="caution">
    <text evidence="6">The sequence shown here is derived from an EMBL/GenBank/DDBJ whole genome shotgun (WGS) entry which is preliminary data.</text>
</comment>
<dbReference type="GO" id="GO:0005524">
    <property type="term" value="F:ATP binding"/>
    <property type="evidence" value="ECO:0007669"/>
    <property type="project" value="UniProtKB-UniRule"/>
</dbReference>
<evidence type="ECO:0000256" key="2">
    <source>
        <dbReference type="ARBA" id="ARBA00022741"/>
    </source>
</evidence>
<dbReference type="SUPFAM" id="SSF55931">
    <property type="entry name" value="Glutamine synthetase/guanido kinase"/>
    <property type="match status" value="1"/>
</dbReference>
<dbReference type="Pfam" id="PF04107">
    <property type="entry name" value="GCS2"/>
    <property type="match status" value="1"/>
</dbReference>
<accession>A0A4V2PIW7</accession>
<evidence type="ECO:0000313" key="6">
    <source>
        <dbReference type="EMBL" id="TCK26266.1"/>
    </source>
</evidence>
<comment type="pathway">
    <text evidence="5">Amino-acid biosynthesis; ergothioneine biosynthesis.</text>
</comment>
<dbReference type="EC" id="6.3.2.2" evidence="5"/>
<dbReference type="AlphaFoldDB" id="A0A4V2PIW7"/>
<dbReference type="GO" id="GO:0004357">
    <property type="term" value="F:glutamate-cysteine ligase activity"/>
    <property type="evidence" value="ECO:0007669"/>
    <property type="project" value="UniProtKB-UniRule"/>
</dbReference>
<protein>
    <recommendedName>
        <fullName evidence="5">Glutamate--cysteine ligase EgtA</fullName>
        <ecNumber evidence="5">6.3.2.2</ecNumber>
    </recommendedName>
    <alternativeName>
        <fullName evidence="5">Gamma-glutamylcysteine synthase</fullName>
        <shortName evidence="5">GCS</shortName>
        <shortName evidence="5">Gamma-ECS</shortName>
    </alternativeName>
</protein>
<comment type="function">
    <text evidence="5">Catalyzes the synthesis of gamma-glutamylcysteine (gamma-GC). This compound is used as substrate for the biosynthesis of the low-molecular thiol compound ergothioneine.</text>
</comment>
<dbReference type="PANTHER" id="PTHR34378">
    <property type="entry name" value="GLUTAMATE--CYSTEINE LIGASE, CHLOROPLASTIC"/>
    <property type="match status" value="1"/>
</dbReference>
<name>A0A4V2PIW7_PSEEN</name>
<dbReference type="RefSeq" id="WP_132423257.1">
    <property type="nucleotide sequence ID" value="NZ_SMFZ01000001.1"/>
</dbReference>
<sequence length="409" mass="44065">MTPAAAATAVESLLAGDGRERAGIEIEWPVYDGDDPSGRPHVDDLRAVCEVPLPAGGRATVEPGGQLELSTAPAGSIEAALDAAAGDATVLRSRLAHAGLTYRESALDSSRIPSRILPHGRYAAMESFFDAGGDAGRWMMCNTASLQVNLSNHPTRPERRWELANRLGPILVATFANSPGRDASGHRWESLRQGIWGSIDPARTVAVSCSGSMAESWLRYALAADVMLLRTQDGRDVAVPPGLSFGSWMAHGHELGWPTVEDLLYHLTTLFPPVRPRGWLELRMIDALPWSLLEVGALVTTTALTVDDAMDELLARLEVADSLWLDAARYGLAHPLVAECSRTLFEVIRPHLAAVARSRTRHDGVLAFEDRFVRRAMSPAQLVGCQDLPYRPCPALAVSEPLLAAGNPA</sequence>